<dbReference type="OrthoDB" id="10032492at2759"/>
<dbReference type="RefSeq" id="XP_007737877.1">
    <property type="nucleotide sequence ID" value="XM_007739687.1"/>
</dbReference>
<dbReference type="STRING" id="1182542.W9XA82"/>
<keyword evidence="1" id="KW-0472">Membrane</keyword>
<dbReference type="HOGENOM" id="CLU_1786600_0_0_1"/>
<keyword evidence="1" id="KW-1133">Transmembrane helix</keyword>
<accession>W9XA82</accession>
<dbReference type="GeneID" id="19173677"/>
<evidence type="ECO:0000313" key="3">
    <source>
        <dbReference type="EMBL" id="EXJ77367.1"/>
    </source>
</evidence>
<organism evidence="3 4">
    <name type="scientific">Capronia epimyces CBS 606.96</name>
    <dbReference type="NCBI Taxonomy" id="1182542"/>
    <lineage>
        <taxon>Eukaryota</taxon>
        <taxon>Fungi</taxon>
        <taxon>Dikarya</taxon>
        <taxon>Ascomycota</taxon>
        <taxon>Pezizomycotina</taxon>
        <taxon>Eurotiomycetes</taxon>
        <taxon>Chaetothyriomycetidae</taxon>
        <taxon>Chaetothyriales</taxon>
        <taxon>Herpotrichiellaceae</taxon>
        <taxon>Capronia</taxon>
    </lineage>
</organism>
<dbReference type="AlphaFoldDB" id="W9XA82"/>
<proteinExistence type="predicted"/>
<evidence type="ECO:0000256" key="1">
    <source>
        <dbReference type="SAM" id="Phobius"/>
    </source>
</evidence>
<protein>
    <recommendedName>
        <fullName evidence="2">CWH43-like N-terminal domain-containing protein</fullName>
    </recommendedName>
</protein>
<feature type="transmembrane region" description="Helical" evidence="1">
    <location>
        <begin position="77"/>
        <end position="97"/>
    </location>
</feature>
<dbReference type="Pfam" id="PF10277">
    <property type="entry name" value="Frag1"/>
    <property type="match status" value="1"/>
</dbReference>
<feature type="domain" description="CWH43-like N-terminal" evidence="2">
    <location>
        <begin position="21"/>
        <end position="128"/>
    </location>
</feature>
<evidence type="ECO:0000313" key="4">
    <source>
        <dbReference type="Proteomes" id="UP000019478"/>
    </source>
</evidence>
<dbReference type="EMBL" id="AMGY01000010">
    <property type="protein sequence ID" value="EXJ77367.1"/>
    <property type="molecule type" value="Genomic_DNA"/>
</dbReference>
<reference evidence="3 4" key="1">
    <citation type="submission" date="2013-03" db="EMBL/GenBank/DDBJ databases">
        <title>The Genome Sequence of Capronia epimyces CBS 606.96.</title>
        <authorList>
            <consortium name="The Broad Institute Genomics Platform"/>
            <person name="Cuomo C."/>
            <person name="de Hoog S."/>
            <person name="Gorbushina A."/>
            <person name="Walker B."/>
            <person name="Young S.K."/>
            <person name="Zeng Q."/>
            <person name="Gargeya S."/>
            <person name="Fitzgerald M."/>
            <person name="Haas B."/>
            <person name="Abouelleil A."/>
            <person name="Allen A.W."/>
            <person name="Alvarado L."/>
            <person name="Arachchi H.M."/>
            <person name="Berlin A.M."/>
            <person name="Chapman S.B."/>
            <person name="Gainer-Dewar J."/>
            <person name="Goldberg J."/>
            <person name="Griggs A."/>
            <person name="Gujja S."/>
            <person name="Hansen M."/>
            <person name="Howarth C."/>
            <person name="Imamovic A."/>
            <person name="Ireland A."/>
            <person name="Larimer J."/>
            <person name="McCowan C."/>
            <person name="Murphy C."/>
            <person name="Pearson M."/>
            <person name="Poon T.W."/>
            <person name="Priest M."/>
            <person name="Roberts A."/>
            <person name="Saif S."/>
            <person name="Shea T."/>
            <person name="Sisk P."/>
            <person name="Sykes S."/>
            <person name="Wortman J."/>
            <person name="Nusbaum C."/>
            <person name="Birren B."/>
        </authorList>
    </citation>
    <scope>NUCLEOTIDE SEQUENCE [LARGE SCALE GENOMIC DNA]</scope>
    <source>
        <strain evidence="3 4">CBS 606.96</strain>
    </source>
</reference>
<gene>
    <name evidence="3" type="ORF">A1O3_09593</name>
</gene>
<keyword evidence="1" id="KW-0812">Transmembrane</keyword>
<dbReference type="eggNOG" id="ENOG502SRMB">
    <property type="taxonomic scope" value="Eukaryota"/>
</dbReference>
<dbReference type="InterPro" id="IPR019402">
    <property type="entry name" value="CWH43_N"/>
</dbReference>
<feature type="transmembrane region" description="Helical" evidence="1">
    <location>
        <begin position="35"/>
        <end position="57"/>
    </location>
</feature>
<name>W9XA82_9EURO</name>
<comment type="caution">
    <text evidence="3">The sequence shown here is derived from an EMBL/GenBank/DDBJ whole genome shotgun (WGS) entry which is preliminary data.</text>
</comment>
<evidence type="ECO:0000259" key="2">
    <source>
        <dbReference type="Pfam" id="PF10277"/>
    </source>
</evidence>
<keyword evidence="4" id="KW-1185">Reference proteome</keyword>
<feature type="transmembrane region" description="Helical" evidence="1">
    <location>
        <begin position="109"/>
        <end position="129"/>
    </location>
</feature>
<sequence>MLREINRSQWCRSNADADVCPSYISNIAAFELKPVFITGCTITAVAFALTVVAVHYARYSSHLYGLVYDAQWKKRTSVLAVIAGLWASLSLLLLTVFDTYRAHDRHVILMLSCLAGLGLSSIATSAVWFDQAWRPPAREGLRKWW</sequence>
<dbReference type="Proteomes" id="UP000019478">
    <property type="component" value="Unassembled WGS sequence"/>
</dbReference>